<dbReference type="Proteomes" id="UP000824120">
    <property type="component" value="Chromosome 2"/>
</dbReference>
<keyword evidence="2" id="KW-1185">Reference proteome</keyword>
<dbReference type="AlphaFoldDB" id="A0A9J6A6Z6"/>
<proteinExistence type="predicted"/>
<sequence length="145" mass="16261">MSILLTNMIRCFRVKSIEERAKIGHLVRGRKIEDEVSKKKGQEVGEYTTREHLHVTEPKCICRNGIPLNSGVRDGSASRRGFICAAKQGDMSVEDMLKQIIVDQAKLTADGELCESYAENTIKKSEHRGVCEVVLENRCGVALHY</sequence>
<gene>
    <name evidence="1" type="ORF">H5410_005362</name>
</gene>
<dbReference type="EMBL" id="JACXVP010000002">
    <property type="protein sequence ID" value="KAG5620144.1"/>
    <property type="molecule type" value="Genomic_DNA"/>
</dbReference>
<accession>A0A9J6A6Z6</accession>
<evidence type="ECO:0000313" key="1">
    <source>
        <dbReference type="EMBL" id="KAG5620144.1"/>
    </source>
</evidence>
<evidence type="ECO:0000313" key="2">
    <source>
        <dbReference type="Proteomes" id="UP000824120"/>
    </source>
</evidence>
<reference evidence="1 2" key="1">
    <citation type="submission" date="2020-09" db="EMBL/GenBank/DDBJ databases">
        <title>De no assembly of potato wild relative species, Solanum commersonii.</title>
        <authorList>
            <person name="Cho K."/>
        </authorList>
    </citation>
    <scope>NUCLEOTIDE SEQUENCE [LARGE SCALE GENOMIC DNA]</scope>
    <source>
        <strain evidence="1">LZ3.2</strain>
        <tissue evidence="1">Leaf</tissue>
    </source>
</reference>
<name>A0A9J6A6Z6_SOLCO</name>
<comment type="caution">
    <text evidence="1">The sequence shown here is derived from an EMBL/GenBank/DDBJ whole genome shotgun (WGS) entry which is preliminary data.</text>
</comment>
<dbReference type="OrthoDB" id="1324644at2759"/>
<protein>
    <submittedName>
        <fullName evidence="1">Uncharacterized protein</fullName>
    </submittedName>
</protein>
<organism evidence="1 2">
    <name type="scientific">Solanum commersonii</name>
    <name type="common">Commerson's wild potato</name>
    <name type="synonym">Commerson's nightshade</name>
    <dbReference type="NCBI Taxonomy" id="4109"/>
    <lineage>
        <taxon>Eukaryota</taxon>
        <taxon>Viridiplantae</taxon>
        <taxon>Streptophyta</taxon>
        <taxon>Embryophyta</taxon>
        <taxon>Tracheophyta</taxon>
        <taxon>Spermatophyta</taxon>
        <taxon>Magnoliopsida</taxon>
        <taxon>eudicotyledons</taxon>
        <taxon>Gunneridae</taxon>
        <taxon>Pentapetalae</taxon>
        <taxon>asterids</taxon>
        <taxon>lamiids</taxon>
        <taxon>Solanales</taxon>
        <taxon>Solanaceae</taxon>
        <taxon>Solanoideae</taxon>
        <taxon>Solaneae</taxon>
        <taxon>Solanum</taxon>
    </lineage>
</organism>